<feature type="transmembrane region" description="Helical" evidence="2">
    <location>
        <begin position="35"/>
        <end position="58"/>
    </location>
</feature>
<evidence type="ECO:0000256" key="2">
    <source>
        <dbReference type="SAM" id="Phobius"/>
    </source>
</evidence>
<keyword evidence="2" id="KW-1133">Transmembrane helix</keyword>
<dbReference type="Proteomes" id="UP000326565">
    <property type="component" value="Unassembled WGS sequence"/>
</dbReference>
<organism evidence="3 4">
    <name type="scientific">Aspergillus leporis</name>
    <dbReference type="NCBI Taxonomy" id="41062"/>
    <lineage>
        <taxon>Eukaryota</taxon>
        <taxon>Fungi</taxon>
        <taxon>Dikarya</taxon>
        <taxon>Ascomycota</taxon>
        <taxon>Pezizomycotina</taxon>
        <taxon>Eurotiomycetes</taxon>
        <taxon>Eurotiomycetidae</taxon>
        <taxon>Eurotiales</taxon>
        <taxon>Aspergillaceae</taxon>
        <taxon>Aspergillus</taxon>
        <taxon>Aspergillus subgen. Circumdati</taxon>
    </lineage>
</organism>
<accession>A0A5N5WPM7</accession>
<name>A0A5N5WPM7_9EURO</name>
<keyword evidence="4" id="KW-1185">Reference proteome</keyword>
<evidence type="ECO:0000256" key="1">
    <source>
        <dbReference type="SAM" id="MobiDB-lite"/>
    </source>
</evidence>
<dbReference type="AlphaFoldDB" id="A0A5N5WPM7"/>
<keyword evidence="2" id="KW-0812">Transmembrane</keyword>
<gene>
    <name evidence="3" type="ORF">BDV29DRAFT_198518</name>
</gene>
<dbReference type="OrthoDB" id="4586224at2759"/>
<dbReference type="EMBL" id="ML732331">
    <property type="protein sequence ID" value="KAB8069687.1"/>
    <property type="molecule type" value="Genomic_DNA"/>
</dbReference>
<evidence type="ECO:0000313" key="3">
    <source>
        <dbReference type="EMBL" id="KAB8069687.1"/>
    </source>
</evidence>
<keyword evidence="2" id="KW-0472">Membrane</keyword>
<evidence type="ECO:0000313" key="4">
    <source>
        <dbReference type="Proteomes" id="UP000326565"/>
    </source>
</evidence>
<feature type="region of interest" description="Disordered" evidence="1">
    <location>
        <begin position="239"/>
        <end position="258"/>
    </location>
</feature>
<protein>
    <submittedName>
        <fullName evidence="3">Uncharacterized protein</fullName>
    </submittedName>
</protein>
<feature type="transmembrane region" description="Helical" evidence="2">
    <location>
        <begin position="325"/>
        <end position="345"/>
    </location>
</feature>
<sequence>MSQNLNVTPDAKIDPLFLRAFNYADKTTTLKLEDWVSILTLCFSPLIAHILAGVPTVVRRCPHPPKWLDTLCLYNPTTILWRYLAIAERRARYRHHWNAASMAASNALFWTSQGFDGSEEMMQESQVFCTRIPHYHRTDLLSTDSVKTLITTLQGIQAFVVLIRGILALANIGNQPFNASIAMDSIFYPLAVFGLLRLFAAPWLTEDYTYAEHESYESSRILALGQHGLHHSPASTVVEDNHSENKHHATSSGTPLLPMSSSSIRDPSLDAPPSVFGKTLVLSVRISYLFLICGTLALCVCYMVPQDDLTTIPTQSPSVSVLWMLPMVYIVFSVLSIIIFLIYLVRCGGQTTTVIPCIHTWWYRAYTLGFMAAIITLIVLSGVYTRRTACGQLTVFPPEYDQQLCNGTPLRAHAGLGPFGILTQAPALTPQTWIMPLEGWCSGTLTGEIIPVVSVS</sequence>
<feature type="transmembrane region" description="Helical" evidence="2">
    <location>
        <begin position="286"/>
        <end position="305"/>
    </location>
</feature>
<feature type="transmembrane region" description="Helical" evidence="2">
    <location>
        <begin position="365"/>
        <end position="384"/>
    </location>
</feature>
<proteinExistence type="predicted"/>
<reference evidence="3 4" key="1">
    <citation type="submission" date="2019-04" db="EMBL/GenBank/DDBJ databases">
        <title>Friends and foes A comparative genomics study of 23 Aspergillus species from section Flavi.</title>
        <authorList>
            <consortium name="DOE Joint Genome Institute"/>
            <person name="Kjaerbolling I."/>
            <person name="Vesth T."/>
            <person name="Frisvad J.C."/>
            <person name="Nybo J.L."/>
            <person name="Theobald S."/>
            <person name="Kildgaard S."/>
            <person name="Isbrandt T."/>
            <person name="Kuo A."/>
            <person name="Sato A."/>
            <person name="Lyhne E.K."/>
            <person name="Kogle M.E."/>
            <person name="Wiebenga A."/>
            <person name="Kun R.S."/>
            <person name="Lubbers R.J."/>
            <person name="Makela M.R."/>
            <person name="Barry K."/>
            <person name="Chovatia M."/>
            <person name="Clum A."/>
            <person name="Daum C."/>
            <person name="Haridas S."/>
            <person name="He G."/>
            <person name="LaButti K."/>
            <person name="Lipzen A."/>
            <person name="Mondo S."/>
            <person name="Riley R."/>
            <person name="Salamov A."/>
            <person name="Simmons B.A."/>
            <person name="Magnuson J.K."/>
            <person name="Henrissat B."/>
            <person name="Mortensen U.H."/>
            <person name="Larsen T.O."/>
            <person name="Devries R.P."/>
            <person name="Grigoriev I.V."/>
            <person name="Machida M."/>
            <person name="Baker S.E."/>
            <person name="Andersen M.R."/>
        </authorList>
    </citation>
    <scope>NUCLEOTIDE SEQUENCE [LARGE SCALE GENOMIC DNA]</scope>
    <source>
        <strain evidence="3 4">CBS 151.66</strain>
    </source>
</reference>